<comment type="caution">
    <text evidence="2">The sequence shown here is derived from an EMBL/GenBank/DDBJ whole genome shotgun (WGS) entry which is preliminary data.</text>
</comment>
<organism evidence="2 3">
    <name type="scientific">Eumeta variegata</name>
    <name type="common">Bagworm moth</name>
    <name type="synonym">Eumeta japonica</name>
    <dbReference type="NCBI Taxonomy" id="151549"/>
    <lineage>
        <taxon>Eukaryota</taxon>
        <taxon>Metazoa</taxon>
        <taxon>Ecdysozoa</taxon>
        <taxon>Arthropoda</taxon>
        <taxon>Hexapoda</taxon>
        <taxon>Insecta</taxon>
        <taxon>Pterygota</taxon>
        <taxon>Neoptera</taxon>
        <taxon>Endopterygota</taxon>
        <taxon>Lepidoptera</taxon>
        <taxon>Glossata</taxon>
        <taxon>Ditrysia</taxon>
        <taxon>Tineoidea</taxon>
        <taxon>Psychidae</taxon>
        <taxon>Oiketicinae</taxon>
        <taxon>Eumeta</taxon>
    </lineage>
</organism>
<proteinExistence type="predicted"/>
<evidence type="ECO:0000313" key="2">
    <source>
        <dbReference type="EMBL" id="GBP38018.1"/>
    </source>
</evidence>
<evidence type="ECO:0000313" key="3">
    <source>
        <dbReference type="Proteomes" id="UP000299102"/>
    </source>
</evidence>
<protein>
    <submittedName>
        <fullName evidence="2">Uncharacterized protein</fullName>
    </submittedName>
</protein>
<keyword evidence="3" id="KW-1185">Reference proteome</keyword>
<sequence>MADLFLSSPSAGRNSDIAGDNCTSPEAHRLNYNRPDIKCTFLEALAVSPVHDNARAGRRGHVTLTAGPRLITVISGESVTTASLPLDARMRMIG</sequence>
<dbReference type="Proteomes" id="UP000299102">
    <property type="component" value="Unassembled WGS sequence"/>
</dbReference>
<dbReference type="EMBL" id="BGZK01000342">
    <property type="protein sequence ID" value="GBP38018.1"/>
    <property type="molecule type" value="Genomic_DNA"/>
</dbReference>
<dbReference type="AlphaFoldDB" id="A0A4C1VFV7"/>
<feature type="region of interest" description="Disordered" evidence="1">
    <location>
        <begin position="1"/>
        <end position="21"/>
    </location>
</feature>
<gene>
    <name evidence="2" type="ORF">EVAR_13058_1</name>
</gene>
<accession>A0A4C1VFV7</accession>
<evidence type="ECO:0000256" key="1">
    <source>
        <dbReference type="SAM" id="MobiDB-lite"/>
    </source>
</evidence>
<reference evidence="2 3" key="1">
    <citation type="journal article" date="2019" name="Commun. Biol.">
        <title>The bagworm genome reveals a unique fibroin gene that provides high tensile strength.</title>
        <authorList>
            <person name="Kono N."/>
            <person name="Nakamura H."/>
            <person name="Ohtoshi R."/>
            <person name="Tomita M."/>
            <person name="Numata K."/>
            <person name="Arakawa K."/>
        </authorList>
    </citation>
    <scope>NUCLEOTIDE SEQUENCE [LARGE SCALE GENOMIC DNA]</scope>
</reference>
<name>A0A4C1VFV7_EUMVA</name>